<name>A0ABR0S954_9HYPO</name>
<dbReference type="PROSITE" id="PS50048">
    <property type="entry name" value="ZN2_CY6_FUNGAL_2"/>
    <property type="match status" value="1"/>
</dbReference>
<dbReference type="InterPro" id="IPR001138">
    <property type="entry name" value="Zn2Cys6_DnaBD"/>
</dbReference>
<feature type="domain" description="Zn(2)-C6 fungal-type" evidence="3">
    <location>
        <begin position="31"/>
        <end position="61"/>
    </location>
</feature>
<dbReference type="EMBL" id="JAVFKD010000015">
    <property type="protein sequence ID" value="KAK5988703.1"/>
    <property type="molecule type" value="Genomic_DNA"/>
</dbReference>
<dbReference type="PANTHER" id="PTHR47784">
    <property type="entry name" value="STEROL UPTAKE CONTROL PROTEIN 2"/>
    <property type="match status" value="1"/>
</dbReference>
<evidence type="ECO:0000313" key="5">
    <source>
        <dbReference type="Proteomes" id="UP001338125"/>
    </source>
</evidence>
<keyword evidence="5" id="KW-1185">Reference proteome</keyword>
<feature type="region of interest" description="Disordered" evidence="2">
    <location>
        <begin position="65"/>
        <end position="91"/>
    </location>
</feature>
<feature type="compositionally biased region" description="Basic residues" evidence="2">
    <location>
        <begin position="19"/>
        <end position="32"/>
    </location>
</feature>
<dbReference type="Pfam" id="PF00172">
    <property type="entry name" value="Zn_clus"/>
    <property type="match status" value="1"/>
</dbReference>
<dbReference type="InterPro" id="IPR053157">
    <property type="entry name" value="Sterol_Uptake_Regulator"/>
</dbReference>
<dbReference type="CDD" id="cd00067">
    <property type="entry name" value="GAL4"/>
    <property type="match status" value="1"/>
</dbReference>
<keyword evidence="1" id="KW-0539">Nucleus</keyword>
<dbReference type="InterPro" id="IPR036864">
    <property type="entry name" value="Zn2-C6_fun-type_DNA-bd_sf"/>
</dbReference>
<sequence length="499" mass="56636">MADNSPEPPATDDAPVKAYHSKRPHKKSRAGCKSCKQRKVKCDEARPTCRSCKLRNAECVYLNPPSKATTTTTKPTTTLTPPASNSVTSLPSPTSPTFFLEDLPNSPDATISSAVALSAFRGASPGIVSEPLYRPTAVDETDMKLLWFYTTYTCGSISIRDDRWPAERILRNILVPYAFRSPFLMDSVLALSSLHMQNLKQETDTSRGLVYRTKSFEGYRKAVEEADPDTYPALVANSLLVTALSSQVFRDPDSKDLYIIDWIVVWRGIGLIIDIVQMQTLVQTGLNYLFFRPPLDLNKSASFIPNQLLFMISSIQPGDPDYPHREMYYKTLKYVGSLYMNLQDGLGPVMTLRVIVLFTFLPDKFVELARLRRPRALVIIAYCAMFFKLIHKDVWWVAEIGERSIQDIYRHLSTEWDDLLRIPLMTIGLQERLDIARTILEDPCWAPNAPKDHQYEQIKSISWVDDLGRELSYDLEGKMRLADPESTDTPFKNKHTMSV</sequence>
<dbReference type="Gene3D" id="4.10.240.10">
    <property type="entry name" value="Zn(2)-C6 fungal-type DNA-binding domain"/>
    <property type="match status" value="1"/>
</dbReference>
<organism evidence="4 5">
    <name type="scientific">Cladobotryum mycophilum</name>
    <dbReference type="NCBI Taxonomy" id="491253"/>
    <lineage>
        <taxon>Eukaryota</taxon>
        <taxon>Fungi</taxon>
        <taxon>Dikarya</taxon>
        <taxon>Ascomycota</taxon>
        <taxon>Pezizomycotina</taxon>
        <taxon>Sordariomycetes</taxon>
        <taxon>Hypocreomycetidae</taxon>
        <taxon>Hypocreales</taxon>
        <taxon>Hypocreaceae</taxon>
        <taxon>Cladobotryum</taxon>
    </lineage>
</organism>
<dbReference type="Pfam" id="PF11951">
    <property type="entry name" value="Fungal_trans_2"/>
    <property type="match status" value="1"/>
</dbReference>
<proteinExistence type="predicted"/>
<dbReference type="PANTHER" id="PTHR47784:SF5">
    <property type="entry name" value="STEROL UPTAKE CONTROL PROTEIN 2"/>
    <property type="match status" value="1"/>
</dbReference>
<evidence type="ECO:0000313" key="4">
    <source>
        <dbReference type="EMBL" id="KAK5988703.1"/>
    </source>
</evidence>
<evidence type="ECO:0000259" key="3">
    <source>
        <dbReference type="PROSITE" id="PS50048"/>
    </source>
</evidence>
<dbReference type="InterPro" id="IPR021858">
    <property type="entry name" value="Fun_TF"/>
</dbReference>
<dbReference type="Proteomes" id="UP001338125">
    <property type="component" value="Unassembled WGS sequence"/>
</dbReference>
<gene>
    <name evidence="4" type="ORF">PT974_10191</name>
</gene>
<evidence type="ECO:0000256" key="2">
    <source>
        <dbReference type="SAM" id="MobiDB-lite"/>
    </source>
</evidence>
<dbReference type="SMART" id="SM00066">
    <property type="entry name" value="GAL4"/>
    <property type="match status" value="1"/>
</dbReference>
<feature type="region of interest" description="Disordered" evidence="2">
    <location>
        <begin position="1"/>
        <end position="32"/>
    </location>
</feature>
<reference evidence="4 5" key="1">
    <citation type="submission" date="2024-01" db="EMBL/GenBank/DDBJ databases">
        <title>Complete genome of Cladobotryum mycophilum ATHUM6906.</title>
        <authorList>
            <person name="Christinaki A.C."/>
            <person name="Myridakis A.I."/>
            <person name="Kouvelis V.N."/>
        </authorList>
    </citation>
    <scope>NUCLEOTIDE SEQUENCE [LARGE SCALE GENOMIC DNA]</scope>
    <source>
        <strain evidence="4 5">ATHUM6906</strain>
    </source>
</reference>
<dbReference type="SUPFAM" id="SSF57701">
    <property type="entry name" value="Zn2/Cys6 DNA-binding domain"/>
    <property type="match status" value="1"/>
</dbReference>
<evidence type="ECO:0000256" key="1">
    <source>
        <dbReference type="ARBA" id="ARBA00023242"/>
    </source>
</evidence>
<accession>A0ABR0S954</accession>
<dbReference type="PROSITE" id="PS00463">
    <property type="entry name" value="ZN2_CY6_FUNGAL_1"/>
    <property type="match status" value="1"/>
</dbReference>
<protein>
    <recommendedName>
        <fullName evidence="3">Zn(2)-C6 fungal-type domain-containing protein</fullName>
    </recommendedName>
</protein>
<comment type="caution">
    <text evidence="4">The sequence shown here is derived from an EMBL/GenBank/DDBJ whole genome shotgun (WGS) entry which is preliminary data.</text>
</comment>